<protein>
    <submittedName>
        <fullName evidence="1">Uncharacterized protein</fullName>
    </submittedName>
</protein>
<dbReference type="AlphaFoldDB" id="A0A0W1AS78"/>
<name>A0A0W1AS78_9BACL</name>
<proteinExistence type="predicted"/>
<reference evidence="1 2" key="1">
    <citation type="journal article" date="2015" name="Int. Biodeterior. Biodegradation">
        <title>Physiological and genetic screening methods for the isolation of methyl tert-butyl ether-degrading bacteria for bioremediation purposes.</title>
        <authorList>
            <person name="Guisado I.M."/>
            <person name="Purswani J."/>
            <person name="Gonzalez Lopez J."/>
            <person name="Pozo C."/>
        </authorList>
    </citation>
    <scope>NUCLEOTIDE SEQUENCE [LARGE SCALE GENOMIC DNA]</scope>
    <source>
        <strain evidence="1 2">SH7</strain>
    </source>
</reference>
<evidence type="ECO:0000313" key="1">
    <source>
        <dbReference type="EMBL" id="KTD84187.1"/>
    </source>
</evidence>
<evidence type="ECO:0000313" key="2">
    <source>
        <dbReference type="Proteomes" id="UP000054709"/>
    </source>
</evidence>
<sequence length="443" mass="47180">MVGNKLELLLTAAIDLNSIDLSKITINGVPLDPKLVSFVLSEDKKTIIIKLHEGFKLDTSKTPVIVVDGLKTIFGNEVNNEKNKPLPVKVTVPAVTPPVVTYTPSPSPSTPTPTPVPDVTLTIDDVNGIITQTTASYLVTGSVTGTVYYSVLPADSAAPSLDGIKLGTNAIAYGSVKLEGTKGNLDLSGLAASTSYVLYAYELANDKTSKISSVPFQTLAEEQLVPTIIFNASGTSRSMGINSDTINASVNSEVSDTLYYILTEFNPSDSPSVAQVKSGQDVTGNPALQYGTVDMDLHGSYISISENLQSNKTYRLYVVGSKGILDSAVEGFTFYRTDSIIDTFTSVGTPVVNNNSMTVSPNYSGSEYHFYYLTTDQFAGVNPPSADYIVHQGGVGVHDSVNGTFSIQGTFTPNTGLYVVIVAYDQVLSDDIRSNVVTYIPIP</sequence>
<keyword evidence="2" id="KW-1185">Reference proteome</keyword>
<gene>
    <name evidence="1" type="ORF">UQ64_28945</name>
</gene>
<accession>A0A0W1AS78</accession>
<dbReference type="Pfam" id="PF08875">
    <property type="entry name" value="DUF1833"/>
    <property type="match status" value="1"/>
</dbReference>
<organism evidence="1 2">
    <name type="scientific">Paenibacillus etheri</name>
    <dbReference type="NCBI Taxonomy" id="1306852"/>
    <lineage>
        <taxon>Bacteria</taxon>
        <taxon>Bacillati</taxon>
        <taxon>Bacillota</taxon>
        <taxon>Bacilli</taxon>
        <taxon>Bacillales</taxon>
        <taxon>Paenibacillaceae</taxon>
        <taxon>Paenibacillus</taxon>
    </lineage>
</organism>
<comment type="caution">
    <text evidence="1">The sequence shown here is derived from an EMBL/GenBank/DDBJ whole genome shotgun (WGS) entry which is preliminary data.</text>
</comment>
<dbReference type="Proteomes" id="UP000054709">
    <property type="component" value="Unassembled WGS sequence"/>
</dbReference>
<dbReference type="InterPro" id="IPR014974">
    <property type="entry name" value="DUF1833"/>
</dbReference>
<dbReference type="EMBL" id="LCZJ02000037">
    <property type="protein sequence ID" value="KTD84187.1"/>
    <property type="molecule type" value="Genomic_DNA"/>
</dbReference>